<organism evidence="2 3">
    <name type="scientific">Lasiodiplodia theobromae</name>
    <dbReference type="NCBI Taxonomy" id="45133"/>
    <lineage>
        <taxon>Eukaryota</taxon>
        <taxon>Fungi</taxon>
        <taxon>Dikarya</taxon>
        <taxon>Ascomycota</taxon>
        <taxon>Pezizomycotina</taxon>
        <taxon>Dothideomycetes</taxon>
        <taxon>Dothideomycetes incertae sedis</taxon>
        <taxon>Botryosphaeriales</taxon>
        <taxon>Botryosphaeriaceae</taxon>
        <taxon>Lasiodiplodia</taxon>
    </lineage>
</organism>
<dbReference type="AlphaFoldDB" id="A0A5N5D8E1"/>
<gene>
    <name evidence="2" type="ORF">DBV05_g7840</name>
</gene>
<dbReference type="OrthoDB" id="8954335at2759"/>
<dbReference type="Proteomes" id="UP000325902">
    <property type="component" value="Unassembled WGS sequence"/>
</dbReference>
<dbReference type="EMBL" id="VCHE01000057">
    <property type="protein sequence ID" value="KAB2573534.1"/>
    <property type="molecule type" value="Genomic_DNA"/>
</dbReference>
<evidence type="ECO:0000256" key="1">
    <source>
        <dbReference type="SAM" id="Phobius"/>
    </source>
</evidence>
<reference evidence="2 3" key="1">
    <citation type="journal article" date="2019" name="Sci. Rep.">
        <title>A multi-omics analysis of the grapevine pathogen Lasiodiplodia theobromae reveals that temperature affects the expression of virulence- and pathogenicity-related genes.</title>
        <authorList>
            <person name="Felix C."/>
            <person name="Meneses R."/>
            <person name="Goncalves M.F.M."/>
            <person name="Tilleman L."/>
            <person name="Duarte A.S."/>
            <person name="Jorrin-Novo J.V."/>
            <person name="Van de Peer Y."/>
            <person name="Deforce D."/>
            <person name="Van Nieuwerburgh F."/>
            <person name="Esteves A.C."/>
            <person name="Alves A."/>
        </authorList>
    </citation>
    <scope>NUCLEOTIDE SEQUENCE [LARGE SCALE GENOMIC DNA]</scope>
    <source>
        <strain evidence="2 3">LA-SOL3</strain>
    </source>
</reference>
<keyword evidence="1" id="KW-0472">Membrane</keyword>
<accession>A0A5N5D8E1</accession>
<evidence type="ECO:0000313" key="2">
    <source>
        <dbReference type="EMBL" id="KAB2573534.1"/>
    </source>
</evidence>
<protein>
    <submittedName>
        <fullName evidence="2">Uncharacterized protein</fullName>
    </submittedName>
</protein>
<evidence type="ECO:0000313" key="3">
    <source>
        <dbReference type="Proteomes" id="UP000325902"/>
    </source>
</evidence>
<keyword evidence="1" id="KW-1133">Transmembrane helix</keyword>
<comment type="caution">
    <text evidence="2">The sequence shown here is derived from an EMBL/GenBank/DDBJ whole genome shotgun (WGS) entry which is preliminary data.</text>
</comment>
<feature type="transmembrane region" description="Helical" evidence="1">
    <location>
        <begin position="93"/>
        <end position="114"/>
    </location>
</feature>
<name>A0A5N5D8E1_9PEZI</name>
<sequence length="145" mass="16226">MGNTQSDNREAKIYNGPIKRVPVVKQLYSLVRASVYAMKGDKAEAKWSAKGAVPGWQTCERKIPAMAEREVKKLKGYAVGEVKKQWDDAKPRIIKYAIFGAVSIVGFFFCMLNNGNLRRGSSRRWQLNIAPALVWNKAHALLTAS</sequence>
<keyword evidence="3" id="KW-1185">Reference proteome</keyword>
<keyword evidence="1" id="KW-0812">Transmembrane</keyword>
<proteinExistence type="predicted"/>